<reference evidence="5" key="2">
    <citation type="submission" date="2021-04" db="EMBL/GenBank/DDBJ databases">
        <authorList>
            <person name="Gilroy R."/>
        </authorList>
    </citation>
    <scope>NUCLEOTIDE SEQUENCE</scope>
    <source>
        <strain evidence="5">811</strain>
    </source>
</reference>
<dbReference type="Gene3D" id="1.10.10.10">
    <property type="entry name" value="Winged helix-like DNA-binding domain superfamily/Winged helix DNA-binding domain"/>
    <property type="match status" value="1"/>
</dbReference>
<evidence type="ECO:0000313" key="6">
    <source>
        <dbReference type="Proteomes" id="UP000824204"/>
    </source>
</evidence>
<dbReference type="AlphaFoldDB" id="A0A9D1V6Q5"/>
<dbReference type="PANTHER" id="PTHR42756">
    <property type="entry name" value="TRANSCRIPTIONAL REGULATOR, MARR"/>
    <property type="match status" value="1"/>
</dbReference>
<evidence type="ECO:0000313" key="5">
    <source>
        <dbReference type="EMBL" id="HIX07097.1"/>
    </source>
</evidence>
<comment type="caution">
    <text evidence="5">The sequence shown here is derived from an EMBL/GenBank/DDBJ whole genome shotgun (WGS) entry which is preliminary data.</text>
</comment>
<dbReference type="InterPro" id="IPR036390">
    <property type="entry name" value="WH_DNA-bd_sf"/>
</dbReference>
<dbReference type="SMART" id="SM00347">
    <property type="entry name" value="HTH_MARR"/>
    <property type="match status" value="1"/>
</dbReference>
<sequence>MDKRHIGYAVKLLNRRLDQVLSNIPAIRENNSLTGIQTWALNYLIRNDTRDVFQKDVEAELKIRRSTATELLKAMERGGLIRRIPVDYDARLKKIVLTDYAMEIRKQLGAQIELTEEKMTEGFTQEEVEQFFSYVDRLSANLEKCL</sequence>
<gene>
    <name evidence="5" type="ORF">H9741_01335</name>
</gene>
<evidence type="ECO:0000256" key="1">
    <source>
        <dbReference type="ARBA" id="ARBA00023015"/>
    </source>
</evidence>
<dbReference type="InterPro" id="IPR036388">
    <property type="entry name" value="WH-like_DNA-bd_sf"/>
</dbReference>
<proteinExistence type="predicted"/>
<keyword evidence="1" id="KW-0805">Transcription regulation</keyword>
<keyword evidence="3" id="KW-0804">Transcription</keyword>
<name>A0A9D1V6Q5_9FIRM</name>
<dbReference type="GO" id="GO:0003677">
    <property type="term" value="F:DNA binding"/>
    <property type="evidence" value="ECO:0007669"/>
    <property type="project" value="UniProtKB-KW"/>
</dbReference>
<keyword evidence="2" id="KW-0238">DNA-binding</keyword>
<dbReference type="PRINTS" id="PR00598">
    <property type="entry name" value="HTHMARR"/>
</dbReference>
<organism evidence="5 6">
    <name type="scientific">Candidatus Borkfalkia faecipullorum</name>
    <dbReference type="NCBI Taxonomy" id="2838510"/>
    <lineage>
        <taxon>Bacteria</taxon>
        <taxon>Bacillati</taxon>
        <taxon>Bacillota</taxon>
        <taxon>Clostridia</taxon>
        <taxon>Christensenellales</taxon>
        <taxon>Christensenellaceae</taxon>
        <taxon>Candidatus Borkfalkia</taxon>
    </lineage>
</organism>
<dbReference type="PROSITE" id="PS50995">
    <property type="entry name" value="HTH_MARR_2"/>
    <property type="match status" value="1"/>
</dbReference>
<dbReference type="GO" id="GO:0003700">
    <property type="term" value="F:DNA-binding transcription factor activity"/>
    <property type="evidence" value="ECO:0007669"/>
    <property type="project" value="InterPro"/>
</dbReference>
<evidence type="ECO:0000259" key="4">
    <source>
        <dbReference type="PROSITE" id="PS50995"/>
    </source>
</evidence>
<evidence type="ECO:0000256" key="3">
    <source>
        <dbReference type="ARBA" id="ARBA00023163"/>
    </source>
</evidence>
<protein>
    <submittedName>
        <fullName evidence="5">MarR family winged helix-turn-helix transcriptional regulator</fullName>
    </submittedName>
</protein>
<dbReference type="Proteomes" id="UP000824204">
    <property type="component" value="Unassembled WGS sequence"/>
</dbReference>
<reference evidence="5" key="1">
    <citation type="journal article" date="2021" name="PeerJ">
        <title>Extensive microbial diversity within the chicken gut microbiome revealed by metagenomics and culture.</title>
        <authorList>
            <person name="Gilroy R."/>
            <person name="Ravi A."/>
            <person name="Getino M."/>
            <person name="Pursley I."/>
            <person name="Horton D.L."/>
            <person name="Alikhan N.F."/>
            <person name="Baker D."/>
            <person name="Gharbi K."/>
            <person name="Hall N."/>
            <person name="Watson M."/>
            <person name="Adriaenssens E.M."/>
            <person name="Foster-Nyarko E."/>
            <person name="Jarju S."/>
            <person name="Secka A."/>
            <person name="Antonio M."/>
            <person name="Oren A."/>
            <person name="Chaudhuri R.R."/>
            <person name="La Ragione R."/>
            <person name="Hildebrand F."/>
            <person name="Pallen M.J."/>
        </authorList>
    </citation>
    <scope>NUCLEOTIDE SEQUENCE</scope>
    <source>
        <strain evidence="5">811</strain>
    </source>
</reference>
<feature type="domain" description="HTH marR-type" evidence="4">
    <location>
        <begin position="3"/>
        <end position="140"/>
    </location>
</feature>
<dbReference type="Pfam" id="PF12802">
    <property type="entry name" value="MarR_2"/>
    <property type="match status" value="1"/>
</dbReference>
<dbReference type="PANTHER" id="PTHR42756:SF1">
    <property type="entry name" value="TRANSCRIPTIONAL REPRESSOR OF EMRAB OPERON"/>
    <property type="match status" value="1"/>
</dbReference>
<dbReference type="EMBL" id="DXFX01000016">
    <property type="protein sequence ID" value="HIX07097.1"/>
    <property type="molecule type" value="Genomic_DNA"/>
</dbReference>
<accession>A0A9D1V6Q5</accession>
<dbReference type="SUPFAM" id="SSF46785">
    <property type="entry name" value="Winged helix' DNA-binding domain"/>
    <property type="match status" value="1"/>
</dbReference>
<dbReference type="InterPro" id="IPR000835">
    <property type="entry name" value="HTH_MarR-typ"/>
</dbReference>
<evidence type="ECO:0000256" key="2">
    <source>
        <dbReference type="ARBA" id="ARBA00023125"/>
    </source>
</evidence>